<dbReference type="GO" id="GO:0004622">
    <property type="term" value="F:phosphatidylcholine lysophospholipase activity"/>
    <property type="evidence" value="ECO:0007669"/>
    <property type="project" value="TreeGrafter"/>
</dbReference>
<dbReference type="SUPFAM" id="SSF52266">
    <property type="entry name" value="SGNH hydrolase"/>
    <property type="match status" value="1"/>
</dbReference>
<proteinExistence type="predicted"/>
<dbReference type="EMBL" id="JACBZT010000001">
    <property type="protein sequence ID" value="NYJ08978.1"/>
    <property type="molecule type" value="Genomic_DNA"/>
</dbReference>
<evidence type="ECO:0000313" key="2">
    <source>
        <dbReference type="EMBL" id="NYJ08978.1"/>
    </source>
</evidence>
<dbReference type="Proteomes" id="UP000541969">
    <property type="component" value="Unassembled WGS sequence"/>
</dbReference>
<name>A0A853CS73_9ACTN</name>
<keyword evidence="3" id="KW-1185">Reference proteome</keyword>
<dbReference type="RefSeq" id="WP_179722033.1">
    <property type="nucleotide sequence ID" value="NZ_JACBZT010000001.1"/>
</dbReference>
<dbReference type="PANTHER" id="PTHR30383">
    <property type="entry name" value="THIOESTERASE 1/PROTEASE 1/LYSOPHOSPHOLIPASE L1"/>
    <property type="match status" value="1"/>
</dbReference>
<gene>
    <name evidence="2" type="ORF">GGQ55_005256</name>
</gene>
<dbReference type="InterPro" id="IPR036514">
    <property type="entry name" value="SGNH_hydro_sf"/>
</dbReference>
<comment type="caution">
    <text evidence="2">The sequence shown here is derived from an EMBL/GenBank/DDBJ whole genome shotgun (WGS) entry which is preliminary data.</text>
</comment>
<accession>A0A853CS73</accession>
<dbReference type="Gene3D" id="3.40.50.1110">
    <property type="entry name" value="SGNH hydrolase"/>
    <property type="match status" value="1"/>
</dbReference>
<reference evidence="2 3" key="1">
    <citation type="submission" date="2020-07" db="EMBL/GenBank/DDBJ databases">
        <title>Sequencing the genomes of 1000 actinobacteria strains.</title>
        <authorList>
            <person name="Klenk H.-P."/>
        </authorList>
    </citation>
    <scope>NUCLEOTIDE SEQUENCE [LARGE SCALE GENOMIC DNA]</scope>
    <source>
        <strain evidence="2 3">DSM 104001</strain>
    </source>
</reference>
<dbReference type="CDD" id="cd00229">
    <property type="entry name" value="SGNH_hydrolase"/>
    <property type="match status" value="1"/>
</dbReference>
<feature type="domain" description="SGNH hydrolase-type esterase" evidence="1">
    <location>
        <begin position="58"/>
        <end position="223"/>
    </location>
</feature>
<dbReference type="Pfam" id="PF13472">
    <property type="entry name" value="Lipase_GDSL_2"/>
    <property type="match status" value="1"/>
</dbReference>
<organism evidence="2 3">
    <name type="scientific">Petropleomorpha daqingensis</name>
    <dbReference type="NCBI Taxonomy" id="2026353"/>
    <lineage>
        <taxon>Bacteria</taxon>
        <taxon>Bacillati</taxon>
        <taxon>Actinomycetota</taxon>
        <taxon>Actinomycetes</taxon>
        <taxon>Geodermatophilales</taxon>
        <taxon>Geodermatophilaceae</taxon>
        <taxon>Petropleomorpha</taxon>
    </lineage>
</organism>
<evidence type="ECO:0000259" key="1">
    <source>
        <dbReference type="Pfam" id="PF13472"/>
    </source>
</evidence>
<dbReference type="AlphaFoldDB" id="A0A853CS73"/>
<dbReference type="InterPro" id="IPR013830">
    <property type="entry name" value="SGNH_hydro"/>
</dbReference>
<sequence>MPGQRLRPPRSRLLAAVAVVLAAAAAVLVATGVPGGAAPSPTPPPAIHLVAGKPLVAFLGDSWTAGVGATGRRGYVVRTVERLGWGYANFGVGGSGYSVPGPHHSLFAQRIPQLVALHPDLVVVQGSLNERHSTPEALGPAARTTLAELKAALPPGTPVLVVGACYNPGTADPTIDWINAGVSRAAAAAELPFVDPAAAGWLDPHDPGLWFDTIHPDDRGHQRFADALAPLLRDLARDRDAQKSPVTVLG</sequence>
<evidence type="ECO:0000313" key="3">
    <source>
        <dbReference type="Proteomes" id="UP000541969"/>
    </source>
</evidence>
<protein>
    <submittedName>
        <fullName evidence="2">Lysophospholipase L1-like esterase</fullName>
    </submittedName>
</protein>
<dbReference type="InterPro" id="IPR051532">
    <property type="entry name" value="Ester_Hydrolysis_Enzymes"/>
</dbReference>
<dbReference type="PANTHER" id="PTHR30383:SF5">
    <property type="entry name" value="SGNH HYDROLASE-TYPE ESTERASE DOMAIN-CONTAINING PROTEIN"/>
    <property type="match status" value="1"/>
</dbReference>